<gene>
    <name evidence="2" type="ORF">GCM10010411_12210</name>
</gene>
<proteinExistence type="predicted"/>
<accession>A0ABP6BQ59</accession>
<dbReference type="Proteomes" id="UP001501509">
    <property type="component" value="Unassembled WGS sequence"/>
</dbReference>
<organism evidence="2 3">
    <name type="scientific">Actinomadura fulvescens</name>
    <dbReference type="NCBI Taxonomy" id="46160"/>
    <lineage>
        <taxon>Bacteria</taxon>
        <taxon>Bacillati</taxon>
        <taxon>Actinomycetota</taxon>
        <taxon>Actinomycetes</taxon>
        <taxon>Streptosporangiales</taxon>
        <taxon>Thermomonosporaceae</taxon>
        <taxon>Actinomadura</taxon>
    </lineage>
</organism>
<dbReference type="RefSeq" id="WP_344538429.1">
    <property type="nucleotide sequence ID" value="NZ_BAAATD010000001.1"/>
</dbReference>
<feature type="region of interest" description="Disordered" evidence="1">
    <location>
        <begin position="1"/>
        <end position="20"/>
    </location>
</feature>
<evidence type="ECO:0000313" key="2">
    <source>
        <dbReference type="EMBL" id="GAA2581214.1"/>
    </source>
</evidence>
<evidence type="ECO:0000313" key="3">
    <source>
        <dbReference type="Proteomes" id="UP001501509"/>
    </source>
</evidence>
<feature type="compositionally biased region" description="Low complexity" evidence="1">
    <location>
        <begin position="7"/>
        <end position="18"/>
    </location>
</feature>
<evidence type="ECO:0000256" key="1">
    <source>
        <dbReference type="SAM" id="MobiDB-lite"/>
    </source>
</evidence>
<keyword evidence="3" id="KW-1185">Reference proteome</keyword>
<name>A0ABP6BQ59_9ACTN</name>
<reference evidence="3" key="1">
    <citation type="journal article" date="2019" name="Int. J. Syst. Evol. Microbiol.">
        <title>The Global Catalogue of Microorganisms (GCM) 10K type strain sequencing project: providing services to taxonomists for standard genome sequencing and annotation.</title>
        <authorList>
            <consortium name="The Broad Institute Genomics Platform"/>
            <consortium name="The Broad Institute Genome Sequencing Center for Infectious Disease"/>
            <person name="Wu L."/>
            <person name="Ma J."/>
        </authorList>
    </citation>
    <scope>NUCLEOTIDE SEQUENCE [LARGE SCALE GENOMIC DNA]</scope>
    <source>
        <strain evidence="3">JCM 6833</strain>
    </source>
</reference>
<evidence type="ECO:0008006" key="4">
    <source>
        <dbReference type="Google" id="ProtNLM"/>
    </source>
</evidence>
<protein>
    <recommendedName>
        <fullName evidence="4">Asp23/Gls24 family envelope stress response protein</fullName>
    </recommendedName>
</protein>
<sequence length="117" mass="11761">MTPVEAPAPGSTGAPPAGELAERVAETAVRCRGVARLATDGPERVVTYRPGAPLRGVAVHDDELVVCVVATLERPVFETADEVAAAVAPLADGRSVHVIVGDIVTAAGGADAVDGQN</sequence>
<dbReference type="EMBL" id="BAAATD010000001">
    <property type="protein sequence ID" value="GAA2581214.1"/>
    <property type="molecule type" value="Genomic_DNA"/>
</dbReference>
<comment type="caution">
    <text evidence="2">The sequence shown here is derived from an EMBL/GenBank/DDBJ whole genome shotgun (WGS) entry which is preliminary data.</text>
</comment>